<dbReference type="EMBL" id="CAJIMS010000001">
    <property type="protein sequence ID" value="CAD7807769.1"/>
    <property type="molecule type" value="Genomic_DNA"/>
</dbReference>
<keyword evidence="2" id="KW-0808">Transferase</keyword>
<evidence type="ECO:0000256" key="1">
    <source>
        <dbReference type="ARBA" id="ARBA00022676"/>
    </source>
</evidence>
<dbReference type="Proteomes" id="UP000662618">
    <property type="component" value="Unassembled WGS sequence"/>
</dbReference>
<evidence type="ECO:0000259" key="3">
    <source>
        <dbReference type="Pfam" id="PF00534"/>
    </source>
</evidence>
<dbReference type="SUPFAM" id="SSF53756">
    <property type="entry name" value="UDP-Glycosyltransferase/glycogen phosphorylase"/>
    <property type="match status" value="1"/>
</dbReference>
<dbReference type="Pfam" id="PF00534">
    <property type="entry name" value="Glycos_transf_1"/>
    <property type="match status" value="1"/>
</dbReference>
<comment type="caution">
    <text evidence="4">The sequence shown here is derived from an EMBL/GenBank/DDBJ whole genome shotgun (WGS) entry which is preliminary data.</text>
</comment>
<accession>A0A9N8QS84</accession>
<name>A0A9N8QS84_9FLAO</name>
<organism evidence="4 5">
    <name type="scientific">Chryseobacterium aquaeductus</name>
    <dbReference type="NCBI Taxonomy" id="2675056"/>
    <lineage>
        <taxon>Bacteria</taxon>
        <taxon>Pseudomonadati</taxon>
        <taxon>Bacteroidota</taxon>
        <taxon>Flavobacteriia</taxon>
        <taxon>Flavobacteriales</taxon>
        <taxon>Weeksellaceae</taxon>
        <taxon>Chryseobacterium group</taxon>
        <taxon>Chryseobacterium</taxon>
    </lineage>
</organism>
<evidence type="ECO:0000313" key="5">
    <source>
        <dbReference type="Proteomes" id="UP000662618"/>
    </source>
</evidence>
<proteinExistence type="predicted"/>
<reference evidence="4" key="1">
    <citation type="submission" date="2020-12" db="EMBL/GenBank/DDBJ databases">
        <authorList>
            <person name="Rodrigo-Torres L."/>
            <person name="Arahal R. D."/>
            <person name="Lucena T."/>
        </authorList>
    </citation>
    <scope>NUCLEOTIDE SEQUENCE</scope>
    <source>
        <strain evidence="4">CECT 9390</strain>
    </source>
</reference>
<sequence length="378" mass="44499">MSKILFLTTAHNYNDDRIFYHQAKELKTRGYDVKITSLYSDYQGKIDGIEIESYAILNKSSREKIRVFQKICESYQPDCIICSEPLTVIAAKKFSKIKKASIIYDITEWYPSMRMVKNYSYPLKIIHALKFFLIQLYAGFLSKSYIFGEVTKKFPLAYFFPWKKSIVLPYYPDNIYIEKNFKQLKPNEIKLCYSGSFSKEKGIENFFNVADSLRKLRPELKVDLLLIGGVKSSEDELYFSKLLTKYSWENITIQKPVSFSKFSQSYADADVCFDLRPVNIENDHCLPIKLFYYIASGKPVIYSNLKAIREHLKDFNFGYLVNPDESEETAKYILSYVDDHHLYNQHAYNARKAFEKHYNWEIISKNFISFIKNSYKSK</sequence>
<feature type="domain" description="Glycosyl transferase family 1" evidence="3">
    <location>
        <begin position="181"/>
        <end position="352"/>
    </location>
</feature>
<dbReference type="PANTHER" id="PTHR12526">
    <property type="entry name" value="GLYCOSYLTRANSFERASE"/>
    <property type="match status" value="1"/>
</dbReference>
<dbReference type="Gene3D" id="3.40.50.2000">
    <property type="entry name" value="Glycogen Phosphorylase B"/>
    <property type="match status" value="2"/>
</dbReference>
<gene>
    <name evidence="4" type="ORF">CHRY9390_01712</name>
</gene>
<keyword evidence="5" id="KW-1185">Reference proteome</keyword>
<dbReference type="GO" id="GO:0016757">
    <property type="term" value="F:glycosyltransferase activity"/>
    <property type="evidence" value="ECO:0007669"/>
    <property type="project" value="UniProtKB-KW"/>
</dbReference>
<dbReference type="RefSeq" id="WP_162088085.1">
    <property type="nucleotide sequence ID" value="NZ_CAJIMS010000001.1"/>
</dbReference>
<dbReference type="InterPro" id="IPR001296">
    <property type="entry name" value="Glyco_trans_1"/>
</dbReference>
<dbReference type="AlphaFoldDB" id="A0A9N8QS84"/>
<dbReference type="PANTHER" id="PTHR12526:SF629">
    <property type="entry name" value="TEICHURONIC ACID BIOSYNTHESIS GLYCOSYLTRANSFERASE TUAH-RELATED"/>
    <property type="match status" value="1"/>
</dbReference>
<keyword evidence="1" id="KW-0328">Glycosyltransferase</keyword>
<evidence type="ECO:0000256" key="2">
    <source>
        <dbReference type="ARBA" id="ARBA00022679"/>
    </source>
</evidence>
<evidence type="ECO:0000313" key="4">
    <source>
        <dbReference type="EMBL" id="CAD7807769.1"/>
    </source>
</evidence>
<protein>
    <recommendedName>
        <fullName evidence="3">Glycosyl transferase family 1 domain-containing protein</fullName>
    </recommendedName>
</protein>